<dbReference type="SUPFAM" id="SSF49503">
    <property type="entry name" value="Cupredoxins"/>
    <property type="match status" value="1"/>
</dbReference>
<evidence type="ECO:0000259" key="1">
    <source>
        <dbReference type="Pfam" id="PF07731"/>
    </source>
</evidence>
<dbReference type="KEGG" id="bgt:106077337"/>
<dbReference type="Proteomes" id="UP000076420">
    <property type="component" value="Unassembled WGS sequence"/>
</dbReference>
<dbReference type="VEuPathDB" id="VectorBase:BGLB021020"/>
<protein>
    <recommendedName>
        <fullName evidence="1">Plastocyanin-like domain-containing protein</fullName>
    </recommendedName>
</protein>
<evidence type="ECO:0000313" key="2">
    <source>
        <dbReference type="EnsemblMetazoa" id="BGLB021020-PA"/>
    </source>
</evidence>
<dbReference type="GO" id="GO:0016491">
    <property type="term" value="F:oxidoreductase activity"/>
    <property type="evidence" value="ECO:0007669"/>
    <property type="project" value="InterPro"/>
</dbReference>
<name>A0A2C9KLA6_BIOGL</name>
<reference evidence="2" key="1">
    <citation type="submission" date="2020-05" db="UniProtKB">
        <authorList>
            <consortium name="EnsemblMetazoa"/>
        </authorList>
    </citation>
    <scope>IDENTIFICATION</scope>
    <source>
        <strain evidence="2">BB02</strain>
    </source>
</reference>
<accession>A0A2C9KLA6</accession>
<feature type="domain" description="Plastocyanin-like" evidence="1">
    <location>
        <begin position="6"/>
        <end position="95"/>
    </location>
</feature>
<dbReference type="VEuPathDB" id="VectorBase:BGLAX_030128"/>
<dbReference type="GO" id="GO:0005507">
    <property type="term" value="F:copper ion binding"/>
    <property type="evidence" value="ECO:0007669"/>
    <property type="project" value="InterPro"/>
</dbReference>
<sequence length="95" mass="10452">MGQGKGWAHPMHLHGHSFHVLKIGYPEYDTITGKIIEDNVDIDCRGNSHRDQSFCNAAAWTNRSWGGNNIPGLQLSNPPLKDTVVVPTGGYVVVR</sequence>
<organism evidence="2 3">
    <name type="scientific">Biomphalaria glabrata</name>
    <name type="common">Bloodfluke planorb</name>
    <name type="synonym">Freshwater snail</name>
    <dbReference type="NCBI Taxonomy" id="6526"/>
    <lineage>
        <taxon>Eukaryota</taxon>
        <taxon>Metazoa</taxon>
        <taxon>Spiralia</taxon>
        <taxon>Lophotrochozoa</taxon>
        <taxon>Mollusca</taxon>
        <taxon>Gastropoda</taxon>
        <taxon>Heterobranchia</taxon>
        <taxon>Euthyneura</taxon>
        <taxon>Panpulmonata</taxon>
        <taxon>Hygrophila</taxon>
        <taxon>Lymnaeoidea</taxon>
        <taxon>Planorbidae</taxon>
        <taxon>Biomphalaria</taxon>
    </lineage>
</organism>
<dbReference type="InterPro" id="IPR008972">
    <property type="entry name" value="Cupredoxin"/>
</dbReference>
<dbReference type="Gene3D" id="2.60.40.420">
    <property type="entry name" value="Cupredoxins - blue copper proteins"/>
    <property type="match status" value="1"/>
</dbReference>
<proteinExistence type="predicted"/>
<dbReference type="Pfam" id="PF07731">
    <property type="entry name" value="Cu-oxidase_2"/>
    <property type="match status" value="1"/>
</dbReference>
<dbReference type="AlphaFoldDB" id="A0A2C9KLA6"/>
<dbReference type="STRING" id="6526.A0A2C9KLA6"/>
<dbReference type="EnsemblMetazoa" id="BGLB021020-RA">
    <property type="protein sequence ID" value="BGLB021020-PA"/>
    <property type="gene ID" value="BGLB021020"/>
</dbReference>
<gene>
    <name evidence="2" type="primary">106077337</name>
</gene>
<evidence type="ECO:0000313" key="3">
    <source>
        <dbReference type="Proteomes" id="UP000076420"/>
    </source>
</evidence>
<dbReference type="InterPro" id="IPR011706">
    <property type="entry name" value="Cu-oxidase_C"/>
</dbReference>